<dbReference type="GO" id="GO:0030145">
    <property type="term" value="F:manganese ion binding"/>
    <property type="evidence" value="ECO:0007669"/>
    <property type="project" value="TreeGrafter"/>
</dbReference>
<feature type="binding site" evidence="9">
    <location>
        <position position="142"/>
    </location>
    <ligand>
        <name>1-deoxy-D-xylulose 5-phosphate</name>
        <dbReference type="ChEBI" id="CHEBI:57792"/>
    </ligand>
</feature>
<dbReference type="Gene3D" id="3.40.50.720">
    <property type="entry name" value="NAD(P)-binding Rossmann-like Domain"/>
    <property type="match status" value="1"/>
</dbReference>
<dbReference type="SUPFAM" id="SSF55347">
    <property type="entry name" value="Glyceraldehyde-3-phosphate dehydrogenase-like, C-terminal domain"/>
    <property type="match status" value="1"/>
</dbReference>
<feature type="binding site" evidence="9">
    <location>
        <position position="236"/>
    </location>
    <ligand>
        <name>1-deoxy-D-xylulose 5-phosphate</name>
        <dbReference type="ChEBI" id="CHEBI:57792"/>
    </ligand>
</feature>
<feature type="binding site" evidence="9">
    <location>
        <position position="46"/>
    </location>
    <ligand>
        <name>NADPH</name>
        <dbReference type="ChEBI" id="CHEBI:57783"/>
    </ligand>
</feature>
<dbReference type="FunFam" id="3.40.50.720:FF:000045">
    <property type="entry name" value="1-deoxy-D-xylulose 5-phosphate reductoisomerase"/>
    <property type="match status" value="1"/>
</dbReference>
<evidence type="ECO:0000256" key="2">
    <source>
        <dbReference type="ARBA" id="ARBA00006825"/>
    </source>
</evidence>
<proteinExistence type="inferred from homology"/>
<keyword evidence="7 9" id="KW-0414">Isoprene biosynthesis</keyword>
<dbReference type="InterPro" id="IPR026877">
    <property type="entry name" value="DXPR_C"/>
</dbReference>
<gene>
    <name evidence="9 13" type="primary">dxr</name>
    <name evidence="13" type="ORF">KGA66_07390</name>
</gene>
<dbReference type="Pfam" id="PF02670">
    <property type="entry name" value="DXP_reductoisom"/>
    <property type="match status" value="1"/>
</dbReference>
<evidence type="ECO:0000313" key="13">
    <source>
        <dbReference type="EMBL" id="MBS2962860.1"/>
    </source>
</evidence>
<dbReference type="SUPFAM" id="SSF51735">
    <property type="entry name" value="NAD(P)-binding Rossmann-fold domains"/>
    <property type="match status" value="1"/>
</dbReference>
<feature type="binding site" evidence="9">
    <location>
        <position position="227"/>
    </location>
    <ligand>
        <name>1-deoxy-D-xylulose 5-phosphate</name>
        <dbReference type="ChEBI" id="CHEBI:57792"/>
    </ligand>
</feature>
<reference evidence="13" key="1">
    <citation type="submission" date="2021-04" db="EMBL/GenBank/DDBJ databases">
        <title>Genome based classification of Actinospica acidithermotolerans sp. nov., an actinobacterium isolated from an Indonesian hot spring.</title>
        <authorList>
            <person name="Kusuma A.B."/>
            <person name="Putra K.E."/>
            <person name="Nafisah S."/>
            <person name="Loh J."/>
            <person name="Nouioui I."/>
            <person name="Goodfellow M."/>
        </authorList>
    </citation>
    <scope>NUCLEOTIDE SEQUENCE</scope>
    <source>
        <strain evidence="13">DSM 45618</strain>
    </source>
</reference>
<keyword evidence="14" id="KW-1185">Reference proteome</keyword>
<dbReference type="UniPathway" id="UPA00056">
    <property type="reaction ID" value="UER00092"/>
</dbReference>
<feature type="binding site" evidence="9">
    <location>
        <position position="191"/>
    </location>
    <ligand>
        <name>1-deoxy-D-xylulose 5-phosphate</name>
        <dbReference type="ChEBI" id="CHEBI:57792"/>
    </ligand>
</feature>
<dbReference type="PANTHER" id="PTHR30525">
    <property type="entry name" value="1-DEOXY-D-XYLULOSE 5-PHOSPHATE REDUCTOISOMERASE"/>
    <property type="match status" value="1"/>
</dbReference>
<feature type="binding site" evidence="9">
    <location>
        <position position="20"/>
    </location>
    <ligand>
        <name>NADPH</name>
        <dbReference type="ChEBI" id="CHEBI:57783"/>
    </ligand>
</feature>
<feature type="binding site" evidence="9">
    <location>
        <position position="19"/>
    </location>
    <ligand>
        <name>NADPH</name>
        <dbReference type="ChEBI" id="CHEBI:57783"/>
    </ligand>
</feature>
<evidence type="ECO:0000259" key="11">
    <source>
        <dbReference type="Pfam" id="PF08436"/>
    </source>
</evidence>
<dbReference type="InterPro" id="IPR036169">
    <property type="entry name" value="DXPR_C_sf"/>
</dbReference>
<feature type="binding site" evidence="9">
    <location>
        <position position="141"/>
    </location>
    <ligand>
        <name>NADPH</name>
        <dbReference type="ChEBI" id="CHEBI:57783"/>
    </ligand>
</feature>
<evidence type="ECO:0000256" key="6">
    <source>
        <dbReference type="ARBA" id="ARBA00023211"/>
    </source>
</evidence>
<keyword evidence="5 9" id="KW-0560">Oxidoreductase</keyword>
<dbReference type="HAMAP" id="MF_00183">
    <property type="entry name" value="DXP_reductoisom"/>
    <property type="match status" value="1"/>
</dbReference>
<dbReference type="InterPro" id="IPR013644">
    <property type="entry name" value="DXP_reductoisomerase_C"/>
</dbReference>
<feature type="binding site" evidence="9">
    <location>
        <position position="165"/>
    </location>
    <ligand>
        <name>Mn(2+)</name>
        <dbReference type="ChEBI" id="CHEBI:29035"/>
    </ligand>
</feature>
<name>A0A8J8BBV5_9ACTN</name>
<keyword evidence="6 9" id="KW-0464">Manganese</keyword>
<feature type="domain" description="DXP reductoisomerase C-terminal" evidence="12">
    <location>
        <begin position="277"/>
        <end position="396"/>
    </location>
</feature>
<feature type="binding site" evidence="9">
    <location>
        <position position="18"/>
    </location>
    <ligand>
        <name>NADPH</name>
        <dbReference type="ChEBI" id="CHEBI:57783"/>
    </ligand>
</feature>
<comment type="function">
    <text evidence="9">Catalyzes the NADPH-dependent rearrangement and reduction of 1-deoxy-D-xylulose-5-phosphate (DXP) to 2-C-methyl-D-erythritol 4-phosphate (MEP).</text>
</comment>
<feature type="binding site" evidence="9">
    <location>
        <position position="167"/>
    </location>
    <ligand>
        <name>Mn(2+)</name>
        <dbReference type="ChEBI" id="CHEBI:29035"/>
    </ligand>
</feature>
<feature type="binding site" evidence="9">
    <location>
        <position position="214"/>
    </location>
    <ligand>
        <name>1-deoxy-D-xylulose 5-phosphate</name>
        <dbReference type="ChEBI" id="CHEBI:57792"/>
    </ligand>
</feature>
<feature type="binding site" evidence="9">
    <location>
        <position position="43"/>
    </location>
    <ligand>
        <name>NADPH</name>
        <dbReference type="ChEBI" id="CHEBI:57783"/>
    </ligand>
</feature>
<evidence type="ECO:0000256" key="7">
    <source>
        <dbReference type="ARBA" id="ARBA00023229"/>
    </source>
</evidence>
<feature type="binding site" evidence="9">
    <location>
        <position position="236"/>
    </location>
    <ligand>
        <name>Mn(2+)</name>
        <dbReference type="ChEBI" id="CHEBI:29035"/>
    </ligand>
</feature>
<evidence type="ECO:0000256" key="9">
    <source>
        <dbReference type="HAMAP-Rule" id="MF_00183"/>
    </source>
</evidence>
<evidence type="ECO:0000256" key="3">
    <source>
        <dbReference type="ARBA" id="ARBA00022723"/>
    </source>
</evidence>
<evidence type="ECO:0000259" key="12">
    <source>
        <dbReference type="Pfam" id="PF13288"/>
    </source>
</evidence>
<feature type="domain" description="1-deoxy-D-xylulose 5-phosphate reductoisomerase C-terminal" evidence="11">
    <location>
        <begin position="161"/>
        <end position="244"/>
    </location>
</feature>
<keyword evidence="9" id="KW-0460">Magnesium</keyword>
<evidence type="ECO:0000256" key="8">
    <source>
        <dbReference type="ARBA" id="ARBA00048543"/>
    </source>
</evidence>
<comment type="cofactor">
    <cofactor evidence="9">
        <name>Mg(2+)</name>
        <dbReference type="ChEBI" id="CHEBI:18420"/>
    </cofactor>
    <cofactor evidence="9">
        <name>Mn(2+)</name>
        <dbReference type="ChEBI" id="CHEBI:29035"/>
    </cofactor>
</comment>
<comment type="caution">
    <text evidence="13">The sequence shown here is derived from an EMBL/GenBank/DDBJ whole genome shotgun (WGS) entry which is preliminary data.</text>
</comment>
<dbReference type="PANTHER" id="PTHR30525:SF0">
    <property type="entry name" value="1-DEOXY-D-XYLULOSE 5-PHOSPHATE REDUCTOISOMERASE, CHLOROPLASTIC"/>
    <property type="match status" value="1"/>
</dbReference>
<dbReference type="SUPFAM" id="SSF69055">
    <property type="entry name" value="1-deoxy-D-xylulose-5-phosphate reductoisomerase, C-terminal domain"/>
    <property type="match status" value="1"/>
</dbReference>
<dbReference type="Pfam" id="PF08436">
    <property type="entry name" value="DXP_redisom_C"/>
    <property type="match status" value="1"/>
</dbReference>
<accession>A0A8J8BBV5</accession>
<feature type="binding site" evidence="9">
    <location>
        <position position="233"/>
    </location>
    <ligand>
        <name>1-deoxy-D-xylulose 5-phosphate</name>
        <dbReference type="ChEBI" id="CHEBI:57792"/>
    </ligand>
</feature>
<comment type="similarity">
    <text evidence="2 9">Belongs to the DXR family.</text>
</comment>
<dbReference type="EMBL" id="JAGSXH010000016">
    <property type="protein sequence ID" value="MBS2962860.1"/>
    <property type="molecule type" value="Genomic_DNA"/>
</dbReference>
<dbReference type="AlphaFoldDB" id="A0A8J8BBV5"/>
<organism evidence="13 14">
    <name type="scientific">Actinocrinis puniceicyclus</name>
    <dbReference type="NCBI Taxonomy" id="977794"/>
    <lineage>
        <taxon>Bacteria</taxon>
        <taxon>Bacillati</taxon>
        <taxon>Actinomycetota</taxon>
        <taxon>Actinomycetes</taxon>
        <taxon>Catenulisporales</taxon>
        <taxon>Actinospicaceae</taxon>
        <taxon>Actinocrinis</taxon>
    </lineage>
</organism>
<evidence type="ECO:0000256" key="4">
    <source>
        <dbReference type="ARBA" id="ARBA00022857"/>
    </source>
</evidence>
<dbReference type="InterPro" id="IPR013512">
    <property type="entry name" value="DXP_reductoisomerase_N"/>
</dbReference>
<evidence type="ECO:0000313" key="14">
    <source>
        <dbReference type="Proteomes" id="UP000677913"/>
    </source>
</evidence>
<comment type="caution">
    <text evidence="9">Lacks conserved residue(s) required for the propagation of feature annotation.</text>
</comment>
<feature type="binding site" evidence="9">
    <location>
        <position position="17"/>
    </location>
    <ligand>
        <name>NADPH</name>
        <dbReference type="ChEBI" id="CHEBI:57783"/>
    </ligand>
</feature>
<evidence type="ECO:0000256" key="1">
    <source>
        <dbReference type="ARBA" id="ARBA00005094"/>
    </source>
</evidence>
<dbReference type="Proteomes" id="UP000677913">
    <property type="component" value="Unassembled WGS sequence"/>
</dbReference>
<dbReference type="InterPro" id="IPR036291">
    <property type="entry name" value="NAD(P)-bd_dom_sf"/>
</dbReference>
<dbReference type="NCBIfam" id="TIGR00243">
    <property type="entry name" value="Dxr"/>
    <property type="match status" value="1"/>
</dbReference>
<comment type="catalytic activity">
    <reaction evidence="8">
        <text>2-C-methyl-D-erythritol 4-phosphate + NADP(+) = 1-deoxy-D-xylulose 5-phosphate + NADPH + H(+)</text>
        <dbReference type="Rhea" id="RHEA:13717"/>
        <dbReference type="ChEBI" id="CHEBI:15378"/>
        <dbReference type="ChEBI" id="CHEBI:57783"/>
        <dbReference type="ChEBI" id="CHEBI:57792"/>
        <dbReference type="ChEBI" id="CHEBI:58262"/>
        <dbReference type="ChEBI" id="CHEBI:58349"/>
        <dbReference type="EC" id="1.1.1.267"/>
    </reaction>
    <physiologicalReaction direction="right-to-left" evidence="8">
        <dbReference type="Rhea" id="RHEA:13719"/>
    </physiologicalReaction>
</comment>
<feature type="binding site" evidence="9">
    <location>
        <position position="167"/>
    </location>
    <ligand>
        <name>1-deoxy-D-xylulose 5-phosphate</name>
        <dbReference type="ChEBI" id="CHEBI:57792"/>
    </ligand>
</feature>
<evidence type="ECO:0000256" key="5">
    <source>
        <dbReference type="ARBA" id="ARBA00023002"/>
    </source>
</evidence>
<protein>
    <recommendedName>
        <fullName evidence="9">1-deoxy-D-xylulose 5-phosphate reductoisomerase</fullName>
        <shortName evidence="9">DXP reductoisomerase</shortName>
        <ecNumber evidence="9">1.1.1.267</ecNumber>
    </recommendedName>
    <alternativeName>
        <fullName evidence="9">1-deoxyxylulose-5-phosphate reductoisomerase</fullName>
    </alternativeName>
    <alternativeName>
        <fullName evidence="9">2-C-methyl-D-erythritol 4-phosphate synthase</fullName>
    </alternativeName>
</protein>
<dbReference type="Gene3D" id="1.10.1740.10">
    <property type="match status" value="1"/>
</dbReference>
<dbReference type="EC" id="1.1.1.267" evidence="9"/>
<evidence type="ECO:0000259" key="10">
    <source>
        <dbReference type="Pfam" id="PF02670"/>
    </source>
</evidence>
<dbReference type="Pfam" id="PF13288">
    <property type="entry name" value="DXPR_C"/>
    <property type="match status" value="1"/>
</dbReference>
<comment type="pathway">
    <text evidence="1 9">Isoprenoid biosynthesis; isopentenyl diphosphate biosynthesis via DXP pathway; isopentenyl diphosphate from 1-deoxy-D-xylulose 5-phosphate: step 1/6.</text>
</comment>
<sequence length="408" mass="42392">MSEASSSPRRIVILGSTGSIGTQAVDVITRNPDRFRVVALAAGGKNAALLARQALDLRAEAVAVAKATAAQDLQLAFYAEAQRRGYAVGDYRLPRIVTGPDAAAELAALDCDVVLNGIDGAAGLKATLAALRYGRTLALANKESLIIGGDLVTSLAAPGQIVAVDSEHSALAQCLRGGSADEVRRLIVTASGGPFRGRAREELADVTPQQALAHPTWAMGPLVTINSATLVNKGLEVIEAHLLYDIPFERIAVVVHPQSIVHSMVEFTDGSTLAQASPPDMRIPIALAMGWPQRIPDAAPACDWTKAASWEFFPLDEEAFPAVGLAKQVGQAGGTFPAVFNGANEACVGAFLAGRLPFTGIVDTIAAVVAEHADRPQSAEVASLDAVLEADRWSRARAGELTGTGAAG</sequence>
<feature type="binding site" evidence="9">
    <location>
        <position position="220"/>
    </location>
    <ligand>
        <name>NADPH</name>
        <dbReference type="ChEBI" id="CHEBI:57783"/>
    </ligand>
</feature>
<dbReference type="GO" id="GO:0051484">
    <property type="term" value="P:isopentenyl diphosphate biosynthetic process, methylerythritol 4-phosphate pathway involved in terpenoid biosynthetic process"/>
    <property type="evidence" value="ECO:0007669"/>
    <property type="project" value="TreeGrafter"/>
</dbReference>
<feature type="binding site" evidence="9">
    <location>
        <position position="143"/>
    </location>
    <ligand>
        <name>NADPH</name>
        <dbReference type="ChEBI" id="CHEBI:57783"/>
    </ligand>
</feature>
<dbReference type="InterPro" id="IPR003821">
    <property type="entry name" value="DXP_reductoisomerase"/>
</dbReference>
<feature type="domain" description="1-deoxy-D-xylulose 5-phosphate reductoisomerase N-terminal" evidence="10">
    <location>
        <begin position="11"/>
        <end position="149"/>
    </location>
</feature>
<keyword evidence="3 9" id="KW-0479">Metal-binding</keyword>
<dbReference type="PIRSF" id="PIRSF006205">
    <property type="entry name" value="Dxp_reductismrs"/>
    <property type="match status" value="1"/>
</dbReference>
<keyword evidence="4 9" id="KW-0521">NADP</keyword>
<dbReference type="GO" id="GO:0070402">
    <property type="term" value="F:NADPH binding"/>
    <property type="evidence" value="ECO:0007669"/>
    <property type="project" value="InterPro"/>
</dbReference>
<feature type="binding site" evidence="9">
    <location>
        <position position="166"/>
    </location>
    <ligand>
        <name>1-deoxy-D-xylulose 5-phosphate</name>
        <dbReference type="ChEBI" id="CHEBI:57792"/>
    </ligand>
</feature>
<dbReference type="GO" id="GO:0030604">
    <property type="term" value="F:1-deoxy-D-xylulose-5-phosphate reductoisomerase activity"/>
    <property type="evidence" value="ECO:0007669"/>
    <property type="project" value="UniProtKB-UniRule"/>
</dbReference>
<feature type="binding site" evidence="9">
    <location>
        <position position="232"/>
    </location>
    <ligand>
        <name>1-deoxy-D-xylulose 5-phosphate</name>
        <dbReference type="ChEBI" id="CHEBI:57792"/>
    </ligand>
</feature>